<dbReference type="AlphaFoldDB" id="A0A0M0G205"/>
<dbReference type="InterPro" id="IPR012347">
    <property type="entry name" value="Ferritin-like"/>
</dbReference>
<dbReference type="Proteomes" id="UP000037109">
    <property type="component" value="Unassembled WGS sequence"/>
</dbReference>
<organism evidence="1 2">
    <name type="scientific">Sporosarcina globispora</name>
    <name type="common">Bacillus globisporus</name>
    <dbReference type="NCBI Taxonomy" id="1459"/>
    <lineage>
        <taxon>Bacteria</taxon>
        <taxon>Bacillati</taxon>
        <taxon>Bacillota</taxon>
        <taxon>Bacilli</taxon>
        <taxon>Bacillales</taxon>
        <taxon>Caryophanaceae</taxon>
        <taxon>Sporosarcina</taxon>
    </lineage>
</organism>
<name>A0A0M0G205_SPOGL</name>
<dbReference type="STRING" id="1459.AF332_27385"/>
<dbReference type="EMBL" id="LGUF01000010">
    <property type="protein sequence ID" value="KON83486.1"/>
    <property type="molecule type" value="Genomic_DNA"/>
</dbReference>
<dbReference type="Pfam" id="PF11553">
    <property type="entry name" value="DUF3231"/>
    <property type="match status" value="1"/>
</dbReference>
<comment type="caution">
    <text evidence="1">The sequence shown here is derived from an EMBL/GenBank/DDBJ whole genome shotgun (WGS) entry which is preliminary data.</text>
</comment>
<protein>
    <submittedName>
        <fullName evidence="1">Membrane protein</fullName>
    </submittedName>
</protein>
<proteinExistence type="predicted"/>
<dbReference type="Gene3D" id="1.20.1260.10">
    <property type="match status" value="1"/>
</dbReference>
<dbReference type="OrthoDB" id="1934429at2"/>
<keyword evidence="2" id="KW-1185">Reference proteome</keyword>
<gene>
    <name evidence="1" type="ORF">AF332_27385</name>
</gene>
<evidence type="ECO:0000313" key="2">
    <source>
        <dbReference type="Proteomes" id="UP000037109"/>
    </source>
</evidence>
<reference evidence="2" key="1">
    <citation type="submission" date="2015-07" db="EMBL/GenBank/DDBJ databases">
        <title>Fjat-10036 dsm4.</title>
        <authorList>
            <person name="Liu B."/>
            <person name="Wang J."/>
            <person name="Zhu Y."/>
            <person name="Liu G."/>
            <person name="Chen Q."/>
            <person name="Chen Z."/>
            <person name="Lan J."/>
            <person name="Che J."/>
            <person name="Ge C."/>
            <person name="Shi H."/>
            <person name="Pan Z."/>
            <person name="Liu X."/>
        </authorList>
    </citation>
    <scope>NUCLEOTIDE SEQUENCE [LARGE SCALE GENOMIC DNA]</scope>
    <source>
        <strain evidence="2">DSM 4</strain>
    </source>
</reference>
<evidence type="ECO:0000313" key="1">
    <source>
        <dbReference type="EMBL" id="KON83486.1"/>
    </source>
</evidence>
<dbReference type="InterPro" id="IPR021617">
    <property type="entry name" value="DUF3231"/>
</dbReference>
<dbReference type="PATRIC" id="fig|1459.3.peg.6033"/>
<accession>A0A0M0G205</accession>
<sequence>MNFNKIGSAIMGILSGNPKDEPLHYGEVYGLFTNLATNNGTIAGHQTLINHAGDEDLKKLIEEAIKGLQSENQQLEELLKTNGIGLPPAPPARPNANLEDIPVGARFTDPEISAAISMGTAAALVACSQAMGQSIREDVAMMYGQFHMNKAQFGAKMLKLNKEKGWLIPPPLHISKGTDS</sequence>